<organism evidence="4 5">
    <name type="scientific">Candidatus Iainarchaeum sp</name>
    <dbReference type="NCBI Taxonomy" id="3101447"/>
    <lineage>
        <taxon>Archaea</taxon>
        <taxon>Candidatus Iainarchaeota</taxon>
        <taxon>Candidatus Iainarchaeia</taxon>
        <taxon>Candidatus Iainarchaeales</taxon>
        <taxon>Candidatus Iainarchaeaceae</taxon>
        <taxon>Candidatus Iainarchaeum</taxon>
    </lineage>
</organism>
<dbReference type="EMBL" id="JAGVWF010000057">
    <property type="protein sequence ID" value="MBS3059548.1"/>
    <property type="molecule type" value="Genomic_DNA"/>
</dbReference>
<dbReference type="InterPro" id="IPR055346">
    <property type="entry name" value="Fe-S_cluster_assembly_SufBD"/>
</dbReference>
<dbReference type="Pfam" id="PF19295">
    <property type="entry name" value="SufBD_N"/>
    <property type="match status" value="1"/>
</dbReference>
<dbReference type="NCBIfam" id="TIGR01980">
    <property type="entry name" value="sufB"/>
    <property type="match status" value="1"/>
</dbReference>
<evidence type="ECO:0000256" key="1">
    <source>
        <dbReference type="ARBA" id="ARBA00043967"/>
    </source>
</evidence>
<reference evidence="4" key="2">
    <citation type="submission" date="2021-05" db="EMBL/GenBank/DDBJ databases">
        <title>Protein family content uncovers lineage relationships and bacterial pathway maintenance mechanisms in DPANN archaea.</title>
        <authorList>
            <person name="Castelle C.J."/>
            <person name="Meheust R."/>
            <person name="Jaffe A.L."/>
            <person name="Seitz K."/>
            <person name="Gong X."/>
            <person name="Baker B.J."/>
            <person name="Banfield J.F."/>
        </authorList>
    </citation>
    <scope>NUCLEOTIDE SEQUENCE</scope>
    <source>
        <strain evidence="4">RIFCSPHIGHO2_01_FULL_GW2011_AR10_43_9</strain>
    </source>
</reference>
<dbReference type="PANTHER" id="PTHR30508">
    <property type="entry name" value="FES CLUSTER ASSEMBLY PROTEIN SUF"/>
    <property type="match status" value="1"/>
</dbReference>
<proteinExistence type="inferred from homology"/>
<reference evidence="4" key="1">
    <citation type="submission" date="2021-03" db="EMBL/GenBank/DDBJ databases">
        <authorList>
            <person name="Jaffe A."/>
        </authorList>
    </citation>
    <scope>NUCLEOTIDE SEQUENCE</scope>
    <source>
        <strain evidence="4">RIFCSPHIGHO2_01_FULL_GW2011_AR10_43_9</strain>
    </source>
</reference>
<evidence type="ECO:0000313" key="5">
    <source>
        <dbReference type="Proteomes" id="UP000683213"/>
    </source>
</evidence>
<comment type="similarity">
    <text evidence="1">Belongs to the iron-sulfur cluster assembly SufBD family.</text>
</comment>
<name>A0A8T4KWS3_9ARCH</name>
<comment type="caution">
    <text evidence="4">The sequence shown here is derived from an EMBL/GenBank/DDBJ whole genome shotgun (WGS) entry which is preliminary data.</text>
</comment>
<dbReference type="PANTHER" id="PTHR30508:SF1">
    <property type="entry name" value="UPF0051 PROTEIN ABCI8, CHLOROPLASTIC-RELATED"/>
    <property type="match status" value="1"/>
</dbReference>
<dbReference type="GO" id="GO:0016226">
    <property type="term" value="P:iron-sulfur cluster assembly"/>
    <property type="evidence" value="ECO:0007669"/>
    <property type="project" value="InterPro"/>
</dbReference>
<protein>
    <submittedName>
        <fullName evidence="4">Fe-S cluster assembly protein SufB</fullName>
    </submittedName>
</protein>
<dbReference type="InterPro" id="IPR010231">
    <property type="entry name" value="SUF_FeS_clus_asmbl_SufB"/>
</dbReference>
<dbReference type="Pfam" id="PF01458">
    <property type="entry name" value="SUFBD_core"/>
    <property type="match status" value="1"/>
</dbReference>
<evidence type="ECO:0000313" key="4">
    <source>
        <dbReference type="EMBL" id="MBS3059548.1"/>
    </source>
</evidence>
<gene>
    <name evidence="4" type="primary">sufB</name>
    <name evidence="4" type="ORF">J4224_03955</name>
</gene>
<evidence type="ECO:0000259" key="2">
    <source>
        <dbReference type="Pfam" id="PF01458"/>
    </source>
</evidence>
<feature type="domain" description="SUF system FeS cluster assembly SufBD core" evidence="2">
    <location>
        <begin position="215"/>
        <end position="449"/>
    </location>
</feature>
<sequence>MSRNESVRRDRTKEKQLTARDYSKYNFRSETSAYKEIFEKGINEEIVRKISAKKNEPEWMLKQRLLGLEAFQQRPLPEWGADLRGIDFDDITYYMKPTEKAAESWDDVPKYIKDTFERIGIPEAERKYLAGVSTQYESEVVYHSIRDDLEKQGVVFLGMDDGLKEHPELVEKHFGTVIPFNDNKFAALNTAAWSGGSFVYVPKNTSVDIPLQAYFRINAERMGQFERTLIIADEGSKIHYVEGCTAPQYSSNSLHAAVVELIALPESHLTYTTIQNWSNNIYNLVTKRAVAYRNAEVHWIDGNLGSKVTMKYPSIHLKGEGAKGEVLSVAMAGKGQHQDAGAKIIHFAPNTTSKITSKSISKEGGRASYRGLLKVIKGAKNVKSSVVCDALMLDENSRSDTYPTIEIDESTATIAHEATVGRVGEDQLFYLMSRGLSEQEALTMVVMGFIKPFVKSLPMEYAIELNRLIEMEMEGCVG</sequence>
<dbReference type="SUPFAM" id="SSF101960">
    <property type="entry name" value="Stabilizer of iron transporter SufD"/>
    <property type="match status" value="1"/>
</dbReference>
<feature type="domain" description="SUF system FeS cluster assembly SufBD N-terminal" evidence="3">
    <location>
        <begin position="150"/>
        <end position="212"/>
    </location>
</feature>
<dbReference type="Proteomes" id="UP000683213">
    <property type="component" value="Unassembled WGS sequence"/>
</dbReference>
<dbReference type="InterPro" id="IPR000825">
    <property type="entry name" value="SUF_FeS_clus_asmbl_SufBD_core"/>
</dbReference>
<dbReference type="InterPro" id="IPR045595">
    <property type="entry name" value="SufBD_N"/>
</dbReference>
<dbReference type="AlphaFoldDB" id="A0A8T4KWS3"/>
<evidence type="ECO:0000259" key="3">
    <source>
        <dbReference type="Pfam" id="PF19295"/>
    </source>
</evidence>
<dbReference type="InterPro" id="IPR037284">
    <property type="entry name" value="SUF_FeS_clus_asmbl_SufBD_sf"/>
</dbReference>
<accession>A0A8T4KWS3</accession>